<evidence type="ECO:0000313" key="3">
    <source>
        <dbReference type="EMBL" id="MFK2929279.1"/>
    </source>
</evidence>
<dbReference type="RefSeq" id="WP_404535103.1">
    <property type="nucleotide sequence ID" value="NZ_JADIKL010000001.1"/>
</dbReference>
<evidence type="ECO:0000259" key="2">
    <source>
        <dbReference type="SMART" id="SM00943"/>
    </source>
</evidence>
<evidence type="ECO:0000256" key="1">
    <source>
        <dbReference type="SAM" id="MobiDB-lite"/>
    </source>
</evidence>
<feature type="domain" description="DNA primase/polymerase bifunctional N-terminal" evidence="2">
    <location>
        <begin position="45"/>
        <end position="225"/>
    </location>
</feature>
<proteinExistence type="predicted"/>
<gene>
    <name evidence="3" type="ORF">ISP14_00610</name>
</gene>
<feature type="compositionally biased region" description="Basic and acidic residues" evidence="1">
    <location>
        <begin position="24"/>
        <end position="36"/>
    </location>
</feature>
<organism evidence="3 4">
    <name type="scientific">Dyella agri</name>
    <dbReference type="NCBI Taxonomy" id="1926869"/>
    <lineage>
        <taxon>Bacteria</taxon>
        <taxon>Pseudomonadati</taxon>
        <taxon>Pseudomonadota</taxon>
        <taxon>Gammaproteobacteria</taxon>
        <taxon>Lysobacterales</taxon>
        <taxon>Rhodanobacteraceae</taxon>
        <taxon>Dyella</taxon>
    </lineage>
</organism>
<sequence>MTNPENANASLAGEANAESADMGGLHDERSTAKSPLREVDAATMGAEYIEHGWSLCNIHPDSKGPRGSAATGWNTRAKAIRDPHALHAGWSVGLLHAWSGTCAIDIDKYAEAHAWLAERGVDLDRLMAADDAVQISSGRLGRGKLLYRVPVSVDPLSLSTHQISDPTAAPEDRKSSMWLELRCATDTGLTVQDVLPPSIHPITGQPYAWAGLGDWRALPELPAELLVVWRGLCDETPGQRKARGATGPGTSAEFMDAVRRVQLAGLKPFRCGDSVRSHCPVHGGESGTTFKIDEAANGAALFHCHAGCSQAAVLAALQPRDRSIPTMTKSDQLKAAMDARRAQAANDDKLILPAFPAELLDLPYGLGKLQRWILGTMPYPSAAVAGFTAWAVLAHFAMSAIKIDSYDGLGVNEQFLLLAPTGFGKESVRKPFDKLTSALQAAPRPAGTGNLWPGALPTIQHSAPASQQGLHKLLETNRAQSFLADEFAEWLGHAASDSHKQQALGHIMQAYSKAFSILAAPAAVTNEYKPVSNPRVLVFATSTAERILETITASQADSGALNRFVILAAEQERLPKNRRIRPSLFDPPDELVDLVAWIVSLDPCTIVTLDDDAWELYEQHDEAVLDPLKFRDYRLAGRLNEQAFKLGALIALSDRRKVIGVRDLAIAYAAREGIYHRAASLIGYDGALSGMHATGQALEQLRSHFEEKPFLYLSNLPKVSRKFKALHIRERDAVIHALLTEGIAKRDGGRLVSCICKAAA</sequence>
<dbReference type="SMART" id="SM00943">
    <property type="entry name" value="Prim-Pol"/>
    <property type="match status" value="1"/>
</dbReference>
<evidence type="ECO:0000313" key="4">
    <source>
        <dbReference type="Proteomes" id="UP001620397"/>
    </source>
</evidence>
<keyword evidence="4" id="KW-1185">Reference proteome</keyword>
<name>A0ABW8KEZ1_9GAMM</name>
<comment type="caution">
    <text evidence="3">The sequence shown here is derived from an EMBL/GenBank/DDBJ whole genome shotgun (WGS) entry which is preliminary data.</text>
</comment>
<dbReference type="Pfam" id="PF09250">
    <property type="entry name" value="Prim-Pol"/>
    <property type="match status" value="1"/>
</dbReference>
<accession>A0ABW8KEZ1</accession>
<dbReference type="EMBL" id="JADIKL010000001">
    <property type="protein sequence ID" value="MFK2929279.1"/>
    <property type="molecule type" value="Genomic_DNA"/>
</dbReference>
<dbReference type="Proteomes" id="UP001620397">
    <property type="component" value="Unassembled WGS sequence"/>
</dbReference>
<dbReference type="InterPro" id="IPR015330">
    <property type="entry name" value="DNA_primase/pol_bifunc_N"/>
</dbReference>
<protein>
    <submittedName>
        <fullName evidence="3">Bifunctional DNA primase/polymerase</fullName>
    </submittedName>
</protein>
<reference evidence="3 4" key="1">
    <citation type="submission" date="2020-10" db="EMBL/GenBank/DDBJ databases">
        <title>Phylogeny of dyella-like bacteria.</title>
        <authorList>
            <person name="Fu J."/>
        </authorList>
    </citation>
    <scope>NUCLEOTIDE SEQUENCE [LARGE SCALE GENOMIC DNA]</scope>
    <source>
        <strain evidence="3 4">DKC-1</strain>
    </source>
</reference>
<feature type="region of interest" description="Disordered" evidence="1">
    <location>
        <begin position="1"/>
        <end position="36"/>
    </location>
</feature>